<name>A0A2K8KXW3_MARES</name>
<dbReference type="PANTHER" id="PTHR43236:SF1">
    <property type="entry name" value="BLL7220 PROTEIN"/>
    <property type="match status" value="1"/>
</dbReference>
<evidence type="ECO:0000313" key="2">
    <source>
        <dbReference type="EMBL" id="ATX79788.1"/>
    </source>
</evidence>
<dbReference type="KEGG" id="maes:Ga0123461_1372"/>
<accession>A0A2K8KXW3</accession>
<dbReference type="Proteomes" id="UP000231701">
    <property type="component" value="Chromosome"/>
</dbReference>
<dbReference type="InterPro" id="IPR052345">
    <property type="entry name" value="Rad_response_metalloprotease"/>
</dbReference>
<dbReference type="Gene3D" id="1.10.10.2910">
    <property type="match status" value="1"/>
</dbReference>
<evidence type="ECO:0000259" key="1">
    <source>
        <dbReference type="Pfam" id="PF06114"/>
    </source>
</evidence>
<evidence type="ECO:0000313" key="3">
    <source>
        <dbReference type="Proteomes" id="UP000231701"/>
    </source>
</evidence>
<dbReference type="AlphaFoldDB" id="A0A2K8KXW3"/>
<proteinExistence type="predicted"/>
<dbReference type="InterPro" id="IPR010359">
    <property type="entry name" value="IrrE_HExxH"/>
</dbReference>
<feature type="domain" description="IrrE N-terminal-like" evidence="1">
    <location>
        <begin position="99"/>
        <end position="172"/>
    </location>
</feature>
<protein>
    <recommendedName>
        <fullName evidence="1">IrrE N-terminal-like domain-containing protein</fullName>
    </recommendedName>
</protein>
<gene>
    <name evidence="2" type="ORF">Ga0123461_1372</name>
</gene>
<dbReference type="PANTHER" id="PTHR43236">
    <property type="entry name" value="ANTITOXIN HIGA1"/>
    <property type="match status" value="1"/>
</dbReference>
<sequence length="256" mass="29030">MENTEYSAVIQDEFAELTDTPLTSRRYSDSQIEMRANNILRELWQNREQMWGWSPTDPTIVIDPAKGLELLGFDFFLEEELATYDSDQGHVQVAGVINRETRRVHVSKKFPMSVVSFTAAHELGHAVLHEISGPIHRDRPVNGESIARDPIEREADKFATFFLMPAKLVKSRFVELFGTENFSLTEDAAFALTCDSLAKVKKRYKTRRDISRLLASAKSYGGRNVYSLADQFRVSVEAIAIRLEELSLVQAPTARS</sequence>
<dbReference type="OrthoDB" id="9794834at2"/>
<dbReference type="EMBL" id="CP018799">
    <property type="protein sequence ID" value="ATX79788.1"/>
    <property type="molecule type" value="Genomic_DNA"/>
</dbReference>
<keyword evidence="3" id="KW-1185">Reference proteome</keyword>
<dbReference type="Pfam" id="PF06114">
    <property type="entry name" value="Peptidase_M78"/>
    <property type="match status" value="1"/>
</dbReference>
<dbReference type="RefSeq" id="WP_100277640.1">
    <property type="nucleotide sequence ID" value="NZ_CP018799.1"/>
</dbReference>
<organism evidence="2 3">
    <name type="scientific">Mariprofundus aestuarium</name>
    <dbReference type="NCBI Taxonomy" id="1921086"/>
    <lineage>
        <taxon>Bacteria</taxon>
        <taxon>Pseudomonadati</taxon>
        <taxon>Pseudomonadota</taxon>
        <taxon>Candidatius Mariprofundia</taxon>
        <taxon>Mariprofundales</taxon>
        <taxon>Mariprofundaceae</taxon>
        <taxon>Mariprofundus</taxon>
    </lineage>
</organism>
<reference evidence="2 3" key="1">
    <citation type="submission" date="2016-12" db="EMBL/GenBank/DDBJ databases">
        <title>Isolation and genomic insights into novel planktonic Zetaproteobacteria from stratified waters of the Chesapeake Bay.</title>
        <authorList>
            <person name="McAllister S.M."/>
            <person name="Kato S."/>
            <person name="Chan C.S."/>
            <person name="Chiu B.K."/>
            <person name="Field E.K."/>
        </authorList>
    </citation>
    <scope>NUCLEOTIDE SEQUENCE [LARGE SCALE GENOMIC DNA]</scope>
    <source>
        <strain evidence="2 3">CP-5</strain>
    </source>
</reference>